<sequence>MDDQFAIAAGQLSRHPYSGRPGRVSGTREFLAHPSYLMIYDVHESAVRILSIIHTARQWPPE</sequence>
<dbReference type="AlphaFoldDB" id="A0A0T7H3N0"/>
<dbReference type="Proteomes" id="UP000039660">
    <property type="component" value="Unassembled WGS sequence"/>
</dbReference>
<evidence type="ECO:0000313" key="3">
    <source>
        <dbReference type="Proteomes" id="UP000039660"/>
    </source>
</evidence>
<dbReference type="Pfam" id="PF05016">
    <property type="entry name" value="ParE_toxin"/>
    <property type="match status" value="1"/>
</dbReference>
<dbReference type="InterPro" id="IPR035093">
    <property type="entry name" value="RelE/ParE_toxin_dom_sf"/>
</dbReference>
<dbReference type="InterPro" id="IPR007712">
    <property type="entry name" value="RelE/ParE_toxin"/>
</dbReference>
<dbReference type="Gene3D" id="3.30.2310.20">
    <property type="entry name" value="RelE-like"/>
    <property type="match status" value="1"/>
</dbReference>
<organism evidence="2 3">
    <name type="scientific">Neorhizobium galegae bv. officinalis</name>
    <dbReference type="NCBI Taxonomy" id="323656"/>
    <lineage>
        <taxon>Bacteria</taxon>
        <taxon>Pseudomonadati</taxon>
        <taxon>Pseudomonadota</taxon>
        <taxon>Alphaproteobacteria</taxon>
        <taxon>Hyphomicrobiales</taxon>
        <taxon>Rhizobiaceae</taxon>
        <taxon>Rhizobium/Agrobacterium group</taxon>
        <taxon>Neorhizobium</taxon>
    </lineage>
</organism>
<gene>
    <name evidence="2" type="ORF">NGAL_HAMBI1189_53490</name>
</gene>
<reference evidence="2 3" key="1">
    <citation type="submission" date="2014-08" db="EMBL/GenBank/DDBJ databases">
        <authorList>
            <person name="Chen Y.-H."/>
        </authorList>
    </citation>
    <scope>NUCLEOTIDE SEQUENCE [LARGE SCALE GENOMIC DNA]</scope>
</reference>
<name>A0A0T7H3N0_NEOGA</name>
<proteinExistence type="predicted"/>
<evidence type="ECO:0000256" key="1">
    <source>
        <dbReference type="ARBA" id="ARBA00022649"/>
    </source>
</evidence>
<evidence type="ECO:0000313" key="2">
    <source>
        <dbReference type="EMBL" id="CDZ54124.1"/>
    </source>
</evidence>
<protein>
    <submittedName>
        <fullName evidence="2">Uncharacterized protein</fullName>
    </submittedName>
</protein>
<dbReference type="RefSeq" id="WP_245290079.1">
    <property type="nucleotide sequence ID" value="NZ_CCRK01000019.1"/>
</dbReference>
<keyword evidence="1" id="KW-1277">Toxin-antitoxin system</keyword>
<dbReference type="EMBL" id="CCRK01000019">
    <property type="protein sequence ID" value="CDZ54124.1"/>
    <property type="molecule type" value="Genomic_DNA"/>
</dbReference>
<accession>A0A0T7H3N0</accession>